<keyword evidence="1" id="KW-0472">Membrane</keyword>
<keyword evidence="1" id="KW-1133">Transmembrane helix</keyword>
<protein>
    <recommendedName>
        <fullName evidence="4">DUF998 domain-containing protein</fullName>
    </recommendedName>
</protein>
<organism evidence="2 3">
    <name type="scientific">Undibacterium amnicola</name>
    <dbReference type="NCBI Taxonomy" id="1834038"/>
    <lineage>
        <taxon>Bacteria</taxon>
        <taxon>Pseudomonadati</taxon>
        <taxon>Pseudomonadota</taxon>
        <taxon>Betaproteobacteria</taxon>
        <taxon>Burkholderiales</taxon>
        <taxon>Oxalobacteraceae</taxon>
        <taxon>Undibacterium</taxon>
    </lineage>
</organism>
<dbReference type="EMBL" id="JACOFU010000014">
    <property type="protein sequence ID" value="MBC3833698.1"/>
    <property type="molecule type" value="Genomic_DNA"/>
</dbReference>
<keyword evidence="3" id="KW-1185">Reference proteome</keyword>
<evidence type="ECO:0000313" key="2">
    <source>
        <dbReference type="EMBL" id="MBC3833698.1"/>
    </source>
</evidence>
<evidence type="ECO:0000256" key="1">
    <source>
        <dbReference type="SAM" id="Phobius"/>
    </source>
</evidence>
<reference evidence="2 3" key="1">
    <citation type="submission" date="2020-08" db="EMBL/GenBank/DDBJ databases">
        <title>Novel species isolated from subtropical streams in China.</title>
        <authorList>
            <person name="Lu H."/>
        </authorList>
    </citation>
    <scope>NUCLEOTIDE SEQUENCE [LARGE SCALE GENOMIC DNA]</scope>
    <source>
        <strain evidence="2 3">KCTC 52442</strain>
    </source>
</reference>
<feature type="transmembrane region" description="Helical" evidence="1">
    <location>
        <begin position="194"/>
        <end position="216"/>
    </location>
</feature>
<gene>
    <name evidence="2" type="ORF">H8K33_19515</name>
</gene>
<dbReference type="Proteomes" id="UP000643610">
    <property type="component" value="Unassembled WGS sequence"/>
</dbReference>
<name>A0ABR6XW71_9BURK</name>
<comment type="caution">
    <text evidence="2">The sequence shown here is derived from an EMBL/GenBank/DDBJ whole genome shotgun (WGS) entry which is preliminary data.</text>
</comment>
<feature type="transmembrane region" description="Helical" evidence="1">
    <location>
        <begin position="169"/>
        <end position="188"/>
    </location>
</feature>
<evidence type="ECO:0000313" key="3">
    <source>
        <dbReference type="Proteomes" id="UP000643610"/>
    </source>
</evidence>
<proteinExistence type="predicted"/>
<accession>A0ABR6XW71</accession>
<evidence type="ECO:0008006" key="4">
    <source>
        <dbReference type="Google" id="ProtNLM"/>
    </source>
</evidence>
<feature type="transmembrane region" description="Helical" evidence="1">
    <location>
        <begin position="54"/>
        <end position="80"/>
    </location>
</feature>
<dbReference type="RefSeq" id="WP_186892745.1">
    <property type="nucleotide sequence ID" value="NZ_JACOFU010000014.1"/>
</dbReference>
<feature type="transmembrane region" description="Helical" evidence="1">
    <location>
        <begin position="131"/>
        <end position="162"/>
    </location>
</feature>
<feature type="transmembrane region" description="Helical" evidence="1">
    <location>
        <begin position="12"/>
        <end position="30"/>
    </location>
</feature>
<sequence length="224" mass="24085">MKSIGITHESRQASILLVIAVILSIIPFVFDPVTGGPGPKEYLKSFAAVHNMKAFVFGAAIVSFVISIVGFISFAVMLGLHRILVQFGLTLFLIGCFSSMIASFIDGFVAVSISTVFADSPIEEAKLAFNFFILLAIAITSVANFSWLVQALATLAFSLCLIRKGGQSTTVAIIGFFVVGIALAALFWKSANPLFAIRTIIGVEGIWSIAVATLLWRNDYCKHV</sequence>
<feature type="transmembrane region" description="Helical" evidence="1">
    <location>
        <begin position="87"/>
        <end position="111"/>
    </location>
</feature>
<keyword evidence="1" id="KW-0812">Transmembrane</keyword>